<protein>
    <submittedName>
        <fullName evidence="9">Dissimilatory-type sulfite reductase subunit beta</fullName>
    </submittedName>
</protein>
<dbReference type="Gene3D" id="3.30.413.10">
    <property type="entry name" value="Sulfite Reductase Hemoprotein, domain 1"/>
    <property type="match status" value="1"/>
</dbReference>
<evidence type="ECO:0000256" key="5">
    <source>
        <dbReference type="ARBA" id="ARBA00023002"/>
    </source>
</evidence>
<sequence length="409" mass="46792">MSERPEKPDPIYTQPYDPTLAEKLYNPQKPMENRITDIGPPHYWQFLPPVIQRNYGKWKSHEIIQPGVLKYKAESGEVVYVVRCGTPRLETTDYIREICEIADKYCDGYVRWTTRNNIEFHVTDEEKLRALLEDLKSRKHPGGSYKFPIGGTGASVTNIVHTQGWIHCHTPAIDASGVVKSIMDELFEYFGSHKLPAQVRISLACCLNMCGAVHCSDIAVVGIHRKPPLVEDERLEKVCEIPLVIAACPLGAIKPATVEIGGEKRKTVRVNEDRCMFCGNCYTMCPAMPIADGQGDGLAIVVGGKVSNRITPPKFSKVVIPYIPNEPPRWPTAVKWIKKILETYSQYANKYERVGDWIERIGWERFFELTEIPFTWHLIDDYRLAYNTYRTSVHFKFTSHVEVMTDYEY</sequence>
<reference evidence="9 10" key="1">
    <citation type="submission" date="2018-01" db="EMBL/GenBank/DDBJ databases">
        <title>Metagenomic assembled genomes from two thermal pools in the Uzon Caldera, Kamchatka, Russia.</title>
        <authorList>
            <person name="Wilkins L."/>
            <person name="Ettinger C."/>
        </authorList>
    </citation>
    <scope>NUCLEOTIDE SEQUENCE [LARGE SCALE GENOMIC DNA]</scope>
    <source>
        <strain evidence="9">ZAV-15</strain>
    </source>
</reference>
<dbReference type="GO" id="GO:0009055">
    <property type="term" value="F:electron transfer activity"/>
    <property type="evidence" value="ECO:0007669"/>
    <property type="project" value="InterPro"/>
</dbReference>
<evidence type="ECO:0000256" key="4">
    <source>
        <dbReference type="ARBA" id="ARBA00022723"/>
    </source>
</evidence>
<dbReference type="GO" id="GO:0046872">
    <property type="term" value="F:metal ion binding"/>
    <property type="evidence" value="ECO:0007669"/>
    <property type="project" value="UniProtKB-KW"/>
</dbReference>
<accession>A0A2N7PJ32</accession>
<evidence type="ECO:0000313" key="9">
    <source>
        <dbReference type="EMBL" id="PMP62421.1"/>
    </source>
</evidence>
<evidence type="ECO:0000259" key="8">
    <source>
        <dbReference type="PROSITE" id="PS51379"/>
    </source>
</evidence>
<name>A0A2N7PJ32_9BACT</name>
<keyword evidence="6" id="KW-0408">Iron</keyword>
<dbReference type="EMBL" id="PNIE01000064">
    <property type="protein sequence ID" value="PMP62421.1"/>
    <property type="molecule type" value="Genomic_DNA"/>
</dbReference>
<comment type="cofactor">
    <cofactor evidence="2">
        <name>[4Fe-4S] cluster</name>
        <dbReference type="ChEBI" id="CHEBI:49883"/>
    </cofactor>
</comment>
<dbReference type="SUPFAM" id="SSF55124">
    <property type="entry name" value="Nitrite/Sulfite reductase N-terminal domain-like"/>
    <property type="match status" value="1"/>
</dbReference>
<dbReference type="PROSITE" id="PS51379">
    <property type="entry name" value="4FE4S_FER_2"/>
    <property type="match status" value="1"/>
</dbReference>
<dbReference type="PANTHER" id="PTHR11493">
    <property type="entry name" value="SULFITE REDUCTASE [NADPH] SUBUNIT BETA-RELATED"/>
    <property type="match status" value="1"/>
</dbReference>
<dbReference type="InterPro" id="IPR017900">
    <property type="entry name" value="4Fe4S_Fe_S_CS"/>
</dbReference>
<evidence type="ECO:0000256" key="2">
    <source>
        <dbReference type="ARBA" id="ARBA00001966"/>
    </source>
</evidence>
<evidence type="ECO:0000256" key="7">
    <source>
        <dbReference type="ARBA" id="ARBA00023014"/>
    </source>
</evidence>
<dbReference type="GO" id="GO:0018551">
    <property type="term" value="F:dissimilatory sulfite reductase (NADH) activity"/>
    <property type="evidence" value="ECO:0007669"/>
    <property type="project" value="InterPro"/>
</dbReference>
<dbReference type="GO" id="GO:0016002">
    <property type="term" value="F:sulfite reductase activity"/>
    <property type="evidence" value="ECO:0007669"/>
    <property type="project" value="TreeGrafter"/>
</dbReference>
<feature type="domain" description="4Fe-4S ferredoxin-type" evidence="8">
    <location>
        <begin position="266"/>
        <end position="293"/>
    </location>
</feature>
<evidence type="ECO:0000256" key="6">
    <source>
        <dbReference type="ARBA" id="ARBA00023004"/>
    </source>
</evidence>
<dbReference type="NCBIfam" id="TIGR02066">
    <property type="entry name" value="dsrB"/>
    <property type="match status" value="1"/>
</dbReference>
<dbReference type="InterPro" id="IPR045169">
    <property type="entry name" value="NO2/SO3_Rdtase_4Fe4S_prot"/>
</dbReference>
<dbReference type="GO" id="GO:0051539">
    <property type="term" value="F:4 iron, 4 sulfur cluster binding"/>
    <property type="evidence" value="ECO:0007669"/>
    <property type="project" value="UniProtKB-KW"/>
</dbReference>
<dbReference type="GO" id="GO:0050311">
    <property type="term" value="F:sulfite reductase (ferredoxin) activity"/>
    <property type="evidence" value="ECO:0007669"/>
    <property type="project" value="TreeGrafter"/>
</dbReference>
<dbReference type="SUPFAM" id="SSF54862">
    <property type="entry name" value="4Fe-4S ferredoxins"/>
    <property type="match status" value="1"/>
</dbReference>
<dbReference type="InterPro" id="IPR011808">
    <property type="entry name" value="DsrB"/>
</dbReference>
<dbReference type="Gene3D" id="3.30.70.20">
    <property type="match status" value="1"/>
</dbReference>
<dbReference type="Pfam" id="PF01077">
    <property type="entry name" value="NIR_SIR"/>
    <property type="match status" value="1"/>
</dbReference>
<dbReference type="InterPro" id="IPR036136">
    <property type="entry name" value="Nit/Sulf_reduc_fer-like_dom_sf"/>
</dbReference>
<keyword evidence="3" id="KW-0004">4Fe-4S</keyword>
<dbReference type="Pfam" id="PF03460">
    <property type="entry name" value="NIR_SIR_ferr"/>
    <property type="match status" value="1"/>
</dbReference>
<dbReference type="InterPro" id="IPR005117">
    <property type="entry name" value="NiRdtase/SiRdtase_haem-b_fer"/>
</dbReference>
<comment type="caution">
    <text evidence="9">The sequence shown here is derived from an EMBL/GenBank/DDBJ whole genome shotgun (WGS) entry which is preliminary data.</text>
</comment>
<dbReference type="Pfam" id="PF00037">
    <property type="entry name" value="Fer4"/>
    <property type="match status" value="1"/>
</dbReference>
<evidence type="ECO:0000256" key="3">
    <source>
        <dbReference type="ARBA" id="ARBA00022485"/>
    </source>
</evidence>
<dbReference type="AlphaFoldDB" id="A0A2N7PJ32"/>
<evidence type="ECO:0000313" key="10">
    <source>
        <dbReference type="Proteomes" id="UP000235731"/>
    </source>
</evidence>
<dbReference type="InterPro" id="IPR006067">
    <property type="entry name" value="NO2/SO3_Rdtase_4Fe4S_dom"/>
</dbReference>
<proteinExistence type="predicted"/>
<gene>
    <name evidence="9" type="primary">dsrB</name>
    <name evidence="9" type="ORF">C0197_04570</name>
</gene>
<dbReference type="PANTHER" id="PTHR11493:SF47">
    <property type="entry name" value="SULFITE REDUCTASE [NADPH] SUBUNIT BETA"/>
    <property type="match status" value="1"/>
</dbReference>
<dbReference type="GO" id="GO:0020037">
    <property type="term" value="F:heme binding"/>
    <property type="evidence" value="ECO:0007669"/>
    <property type="project" value="InterPro"/>
</dbReference>
<keyword evidence="4" id="KW-0479">Metal-binding</keyword>
<keyword evidence="5" id="KW-0560">Oxidoreductase</keyword>
<comment type="cofactor">
    <cofactor evidence="1">
        <name>siroheme</name>
        <dbReference type="ChEBI" id="CHEBI:60052"/>
    </cofactor>
</comment>
<dbReference type="GO" id="GO:0009337">
    <property type="term" value="C:sulfite reductase complex (NADPH)"/>
    <property type="evidence" value="ECO:0007669"/>
    <property type="project" value="TreeGrafter"/>
</dbReference>
<evidence type="ECO:0000256" key="1">
    <source>
        <dbReference type="ARBA" id="ARBA00001929"/>
    </source>
</evidence>
<dbReference type="InterPro" id="IPR017896">
    <property type="entry name" value="4Fe4S_Fe-S-bd"/>
</dbReference>
<dbReference type="Gene3D" id="3.30.70.3340">
    <property type="match status" value="1"/>
</dbReference>
<dbReference type="Proteomes" id="UP000235731">
    <property type="component" value="Unassembled WGS sequence"/>
</dbReference>
<dbReference type="PROSITE" id="PS00198">
    <property type="entry name" value="4FE4S_FER_1"/>
    <property type="match status" value="1"/>
</dbReference>
<dbReference type="InterPro" id="IPR045854">
    <property type="entry name" value="NO2/SO3_Rdtase_4Fe4S_sf"/>
</dbReference>
<dbReference type="SUPFAM" id="SSF56014">
    <property type="entry name" value="Nitrite and sulphite reductase 4Fe-4S domain-like"/>
    <property type="match status" value="1"/>
</dbReference>
<organism evidence="9 10">
    <name type="scientific">Caldimicrobium thiodismutans</name>
    <dbReference type="NCBI Taxonomy" id="1653476"/>
    <lineage>
        <taxon>Bacteria</taxon>
        <taxon>Pseudomonadati</taxon>
        <taxon>Thermodesulfobacteriota</taxon>
        <taxon>Thermodesulfobacteria</taxon>
        <taxon>Thermodesulfobacteriales</taxon>
        <taxon>Thermodesulfobacteriaceae</taxon>
        <taxon>Caldimicrobium</taxon>
    </lineage>
</organism>
<keyword evidence="7" id="KW-0411">Iron-sulfur</keyword>
<dbReference type="GO" id="GO:0000103">
    <property type="term" value="P:sulfate assimilation"/>
    <property type="evidence" value="ECO:0007669"/>
    <property type="project" value="TreeGrafter"/>
</dbReference>